<organism evidence="1">
    <name type="scientific">Siphoviridae sp. ctHEr2</name>
    <dbReference type="NCBI Taxonomy" id="2826229"/>
    <lineage>
        <taxon>Viruses</taxon>
        <taxon>Duplodnaviria</taxon>
        <taxon>Heunggongvirae</taxon>
        <taxon>Uroviricota</taxon>
        <taxon>Caudoviricetes</taxon>
    </lineage>
</organism>
<reference evidence="1" key="1">
    <citation type="journal article" date="2021" name="Proc. Natl. Acad. Sci. U.S.A.">
        <title>A Catalog of Tens of Thousands of Viruses from Human Metagenomes Reveals Hidden Associations with Chronic Diseases.</title>
        <authorList>
            <person name="Tisza M.J."/>
            <person name="Buck C.B."/>
        </authorList>
    </citation>
    <scope>NUCLEOTIDE SEQUENCE</scope>
    <source>
        <strain evidence="1">CtHEr2</strain>
    </source>
</reference>
<proteinExistence type="predicted"/>
<evidence type="ECO:0000313" key="1">
    <source>
        <dbReference type="EMBL" id="DAD93077.1"/>
    </source>
</evidence>
<protein>
    <submittedName>
        <fullName evidence="1">Uncharacterized protein</fullName>
    </submittedName>
</protein>
<sequence>MHITTLEEAIDYFVAEFDIDHIHTGIHRALEARTESPYEHLLDAEESMLAMLVPDVPEPELIAPGARGYWVTHHGHFIGVPYNEATWPRIYIFYCCVYTVMENNTSE</sequence>
<accession>A0A8S5NE38</accession>
<name>A0A8S5NE38_9CAUD</name>
<dbReference type="EMBL" id="BK015152">
    <property type="protein sequence ID" value="DAD93077.1"/>
    <property type="molecule type" value="Genomic_DNA"/>
</dbReference>